<keyword evidence="5" id="KW-1185">Reference proteome</keyword>
<name>A0A368V718_MARNT</name>
<evidence type="ECO:0000313" key="2">
    <source>
        <dbReference type="EMBL" id="RBP74062.1"/>
    </source>
</evidence>
<accession>A0A368V718</accession>
<protein>
    <submittedName>
        <fullName evidence="3">Uncharacterized protein</fullName>
    </submittedName>
</protein>
<evidence type="ECO:0000313" key="5">
    <source>
        <dbReference type="Proteomes" id="UP000253065"/>
    </source>
</evidence>
<dbReference type="AlphaFoldDB" id="A0A368V718"/>
<evidence type="ECO:0000313" key="3">
    <source>
        <dbReference type="EMBL" id="RCW34811.1"/>
    </source>
</evidence>
<sequence length="93" mass="10203">MRDLIERMRSLEQDHTPDGWPAVQMREISALCDLAERAEAQVAATSQCIGPGNGCACNRCAEPCTYPGCNCPFDMGPDHQCLRGLPNPKQVVR</sequence>
<dbReference type="Proteomes" id="UP000252795">
    <property type="component" value="Unassembled WGS sequence"/>
</dbReference>
<dbReference type="EMBL" id="QPJB01000005">
    <property type="protein sequence ID" value="RCW34811.1"/>
    <property type="molecule type" value="Genomic_DNA"/>
</dbReference>
<dbReference type="Proteomes" id="UP000253065">
    <property type="component" value="Unassembled WGS sequence"/>
</dbReference>
<comment type="caution">
    <text evidence="3">The sequence shown here is derived from an EMBL/GenBank/DDBJ whole genome shotgun (WGS) entry which is preliminary data.</text>
</comment>
<evidence type="ECO:0000256" key="1">
    <source>
        <dbReference type="SAM" id="MobiDB-lite"/>
    </source>
</evidence>
<dbReference type="EMBL" id="QNSA01000005">
    <property type="protein sequence ID" value="RBP74062.1"/>
    <property type="molecule type" value="Genomic_DNA"/>
</dbReference>
<reference evidence="3 4" key="1">
    <citation type="submission" date="2018-07" db="EMBL/GenBank/DDBJ databases">
        <title>Freshwater and sediment microbial communities from various areas in North America, analyzing microbe dynamics in response to fracking.</title>
        <authorList>
            <person name="Lamendella R."/>
        </authorList>
    </citation>
    <scope>NUCLEOTIDE SEQUENCE [LARGE SCALE GENOMIC DNA]</scope>
    <source>
        <strain evidence="3 4">114E</strain>
        <strain evidence="2 5">114E_o</strain>
    </source>
</reference>
<evidence type="ECO:0000313" key="4">
    <source>
        <dbReference type="Proteomes" id="UP000252795"/>
    </source>
</evidence>
<feature type="compositionally biased region" description="Basic and acidic residues" evidence="1">
    <location>
        <begin position="1"/>
        <end position="17"/>
    </location>
</feature>
<gene>
    <name evidence="3" type="ORF">DET51_105187</name>
    <name evidence="2" type="ORF">DET64_105188</name>
</gene>
<organism evidence="3 4">
    <name type="scientific">Marinobacter nauticus</name>
    <name type="common">Marinobacter hydrocarbonoclasticus</name>
    <name type="synonym">Marinobacter aquaeolei</name>
    <dbReference type="NCBI Taxonomy" id="2743"/>
    <lineage>
        <taxon>Bacteria</taxon>
        <taxon>Pseudomonadati</taxon>
        <taxon>Pseudomonadota</taxon>
        <taxon>Gammaproteobacteria</taxon>
        <taxon>Pseudomonadales</taxon>
        <taxon>Marinobacteraceae</taxon>
        <taxon>Marinobacter</taxon>
    </lineage>
</organism>
<proteinExistence type="predicted"/>
<feature type="region of interest" description="Disordered" evidence="1">
    <location>
        <begin position="1"/>
        <end position="20"/>
    </location>
</feature>